<dbReference type="AlphaFoldDB" id="A0A5D6V5K8"/>
<evidence type="ECO:0000313" key="4">
    <source>
        <dbReference type="Proteomes" id="UP000322791"/>
    </source>
</evidence>
<feature type="domain" description="Zinc beta-ribbon finger putative" evidence="2">
    <location>
        <begin position="7"/>
        <end position="69"/>
    </location>
</feature>
<dbReference type="Pfam" id="PF21957">
    <property type="entry name" value="Zn_ribbon_16"/>
    <property type="match status" value="1"/>
</dbReference>
<dbReference type="EMBL" id="VTHL01000007">
    <property type="protein sequence ID" value="TYZ10590.1"/>
    <property type="molecule type" value="Genomic_DNA"/>
</dbReference>
<dbReference type="RefSeq" id="WP_149070664.1">
    <property type="nucleotide sequence ID" value="NZ_VTHL01000007.1"/>
</dbReference>
<dbReference type="NCBIfam" id="NF040506">
    <property type="entry name" value="PG0870_Nterm"/>
    <property type="match status" value="1"/>
</dbReference>
<dbReference type="Pfam" id="PF19898">
    <property type="entry name" value="DUF6371"/>
    <property type="match status" value="1"/>
</dbReference>
<evidence type="ECO:0000259" key="2">
    <source>
        <dbReference type="Pfam" id="PF21957"/>
    </source>
</evidence>
<evidence type="ECO:0000313" key="3">
    <source>
        <dbReference type="EMBL" id="TYZ10590.1"/>
    </source>
</evidence>
<feature type="domain" description="DUF6371" evidence="1">
    <location>
        <begin position="128"/>
        <end position="298"/>
    </location>
</feature>
<evidence type="ECO:0000259" key="1">
    <source>
        <dbReference type="Pfam" id="PF19898"/>
    </source>
</evidence>
<dbReference type="InterPro" id="IPR045951">
    <property type="entry name" value="DUF6371"/>
</dbReference>
<sequence length="372" mass="41657">MSSYTPYRYQLKPYSGPASRGQCPSCGPHGHRRTFVPYVDTRTGELLPAEYGRCNREEACGYHQSPYQVEAGGLNYKDRLYQQSRSIQLVDMPRKVYARGPGQSPQLASSYTLPAELLEQSMRGYKRNRLASLLQQHFGASVATDLLKRFQIGTSDYWPGACVFWQVDTYQRVRGGQVVQFDAEGHTVKTTTGGETKRRTSWVHTALIAHYTRRGQQPPAWLSEYQEKAPKSPCLFGLSQLVNTPATHPLAIVESPKTAVLCTPYFPSFTWLAVGSLSYLNAGRLGPLLGRSIVLFPDASESGRAFTEWSRRAEELRRQGFRVEVSDLLEQHATAEQKLAGIDLADLLLEQWPGYPPSWDEAQATALLFSNA</sequence>
<evidence type="ECO:0008006" key="5">
    <source>
        <dbReference type="Google" id="ProtNLM"/>
    </source>
</evidence>
<keyword evidence="4" id="KW-1185">Reference proteome</keyword>
<dbReference type="InterPro" id="IPR047731">
    <property type="entry name" value="Zinc_ribbon_put"/>
</dbReference>
<gene>
    <name evidence="3" type="ORF">FY528_09005</name>
</gene>
<accession>A0A5D6V5K8</accession>
<comment type="caution">
    <text evidence="3">The sequence shown here is derived from an EMBL/GenBank/DDBJ whole genome shotgun (WGS) entry which is preliminary data.</text>
</comment>
<reference evidence="3 4" key="1">
    <citation type="submission" date="2019-08" db="EMBL/GenBank/DDBJ databases">
        <authorList>
            <person name="Seo M.-J."/>
        </authorList>
    </citation>
    <scope>NUCLEOTIDE SEQUENCE [LARGE SCALE GENOMIC DNA]</scope>
    <source>
        <strain evidence="3 4">KIGAM108</strain>
    </source>
</reference>
<organism evidence="3 4">
    <name type="scientific">Hymenobacter lutimineralis</name>
    <dbReference type="NCBI Taxonomy" id="2606448"/>
    <lineage>
        <taxon>Bacteria</taxon>
        <taxon>Pseudomonadati</taxon>
        <taxon>Bacteroidota</taxon>
        <taxon>Cytophagia</taxon>
        <taxon>Cytophagales</taxon>
        <taxon>Hymenobacteraceae</taxon>
        <taxon>Hymenobacter</taxon>
    </lineage>
</organism>
<protein>
    <recommendedName>
        <fullName evidence="5">Toprim domain-containing protein</fullName>
    </recommendedName>
</protein>
<dbReference type="Proteomes" id="UP000322791">
    <property type="component" value="Unassembled WGS sequence"/>
</dbReference>
<name>A0A5D6V5K8_9BACT</name>
<proteinExistence type="predicted"/>